<protein>
    <submittedName>
        <fullName evidence="4">TetR family transcriptional regulator</fullName>
    </submittedName>
</protein>
<dbReference type="EMBL" id="MAEM01000229">
    <property type="protein sequence ID" value="OBS02027.1"/>
    <property type="molecule type" value="Genomic_DNA"/>
</dbReference>
<evidence type="ECO:0000313" key="7">
    <source>
        <dbReference type="Proteomes" id="UP000193928"/>
    </source>
</evidence>
<dbReference type="GO" id="GO:0000976">
    <property type="term" value="F:transcription cis-regulatory region binding"/>
    <property type="evidence" value="ECO:0007669"/>
    <property type="project" value="TreeGrafter"/>
</dbReference>
<proteinExistence type="predicted"/>
<name>A0A1A6BI44_MYCGO</name>
<evidence type="ECO:0000313" key="6">
    <source>
        <dbReference type="Proteomes" id="UP000093757"/>
    </source>
</evidence>
<dbReference type="PANTHER" id="PTHR30055:SF184">
    <property type="entry name" value="HTH-TYPE TRANSCRIPTIONAL REGULATOR ETHR"/>
    <property type="match status" value="1"/>
</dbReference>
<evidence type="ECO:0000256" key="2">
    <source>
        <dbReference type="PROSITE-ProRule" id="PRU00335"/>
    </source>
</evidence>
<evidence type="ECO:0000313" key="5">
    <source>
        <dbReference type="EMBL" id="ORV94353.1"/>
    </source>
</evidence>
<keyword evidence="7" id="KW-1185">Reference proteome</keyword>
<accession>A0A1A6BI44</accession>
<reference evidence="5 7" key="1">
    <citation type="submission" date="2016-01" db="EMBL/GenBank/DDBJ databases">
        <title>The new phylogeny of the genus Mycobacterium.</title>
        <authorList>
            <person name="Tarcisio F."/>
            <person name="Conor M."/>
            <person name="Antonella G."/>
            <person name="Elisabetta G."/>
            <person name="Giulia F.S."/>
            <person name="Sara T."/>
            <person name="Anna F."/>
            <person name="Clotilde B."/>
            <person name="Roberto B."/>
            <person name="Veronica D.S."/>
            <person name="Fabio R."/>
            <person name="Monica P."/>
            <person name="Olivier J."/>
            <person name="Enrico T."/>
            <person name="Nicola S."/>
        </authorList>
    </citation>
    <scope>NUCLEOTIDE SEQUENCE [LARGE SCALE GENOMIC DNA]</scope>
    <source>
        <strain evidence="5 7">DSM 44160</strain>
    </source>
</reference>
<reference evidence="4 6" key="2">
    <citation type="submission" date="2016-06" db="EMBL/GenBank/DDBJ databases">
        <authorList>
            <person name="Kjaerup R.B."/>
            <person name="Dalgaard T.S."/>
            <person name="Juul-Madsen H.R."/>
        </authorList>
    </citation>
    <scope>NUCLEOTIDE SEQUENCE [LARGE SCALE GENOMIC DNA]</scope>
    <source>
        <strain evidence="4 6">1245752.6</strain>
    </source>
</reference>
<dbReference type="EMBL" id="LQOY01000032">
    <property type="protein sequence ID" value="ORV94353.1"/>
    <property type="molecule type" value="Genomic_DNA"/>
</dbReference>
<dbReference type="SUPFAM" id="SSF48498">
    <property type="entry name" value="Tetracyclin repressor-like, C-terminal domain"/>
    <property type="match status" value="1"/>
</dbReference>
<comment type="caution">
    <text evidence="4">The sequence shown here is derived from an EMBL/GenBank/DDBJ whole genome shotgun (WGS) entry which is preliminary data.</text>
</comment>
<dbReference type="Gene3D" id="1.10.357.10">
    <property type="entry name" value="Tetracycline Repressor, domain 2"/>
    <property type="match status" value="1"/>
</dbReference>
<dbReference type="AlphaFoldDB" id="A0A1A6BI44"/>
<dbReference type="PANTHER" id="PTHR30055">
    <property type="entry name" value="HTH-TYPE TRANSCRIPTIONAL REGULATOR RUTR"/>
    <property type="match status" value="1"/>
</dbReference>
<evidence type="ECO:0000256" key="1">
    <source>
        <dbReference type="ARBA" id="ARBA00023125"/>
    </source>
</evidence>
<dbReference type="InterPro" id="IPR009057">
    <property type="entry name" value="Homeodomain-like_sf"/>
</dbReference>
<dbReference type="InterPro" id="IPR036271">
    <property type="entry name" value="Tet_transcr_reg_TetR-rel_C_sf"/>
</dbReference>
<dbReference type="InterPro" id="IPR050109">
    <property type="entry name" value="HTH-type_TetR-like_transc_reg"/>
</dbReference>
<dbReference type="GO" id="GO:0003700">
    <property type="term" value="F:DNA-binding transcription factor activity"/>
    <property type="evidence" value="ECO:0007669"/>
    <property type="project" value="TreeGrafter"/>
</dbReference>
<organism evidence="4 6">
    <name type="scientific">Mycobacterium gordonae</name>
    <dbReference type="NCBI Taxonomy" id="1778"/>
    <lineage>
        <taxon>Bacteria</taxon>
        <taxon>Bacillati</taxon>
        <taxon>Actinomycetota</taxon>
        <taxon>Actinomycetes</taxon>
        <taxon>Mycobacteriales</taxon>
        <taxon>Mycobacteriaceae</taxon>
        <taxon>Mycobacterium</taxon>
    </lineage>
</organism>
<feature type="domain" description="HTH tetR-type" evidence="3">
    <location>
        <begin position="5"/>
        <end position="65"/>
    </location>
</feature>
<dbReference type="InterPro" id="IPR049397">
    <property type="entry name" value="EthR_C"/>
</dbReference>
<sequence length="199" mass="22416">MTKGERQRRALLDSLTTLLATRPIGELTVGDIATHAGVRRSGFYFYFESKYTALAVATSEIWSELMDRAESFARVDGESASDYLRRIGEPTLEMWRSHEAVLVASVQAIPADAQLAAMWETWNERLSAILTDQVLRDRDLGRAHPVFQDVPALVSTLLSMTMHMFYQDRLNRCEPTQTQTMLDTVRSIWLSSAWGVASA</sequence>
<dbReference type="OrthoDB" id="5242520at2"/>
<evidence type="ECO:0000259" key="3">
    <source>
        <dbReference type="PROSITE" id="PS50977"/>
    </source>
</evidence>
<evidence type="ECO:0000313" key="4">
    <source>
        <dbReference type="EMBL" id="OBS02027.1"/>
    </source>
</evidence>
<dbReference type="Proteomes" id="UP000193928">
    <property type="component" value="Unassembled WGS sequence"/>
</dbReference>
<dbReference type="Pfam" id="PF00440">
    <property type="entry name" value="TetR_N"/>
    <property type="match status" value="1"/>
</dbReference>
<dbReference type="InterPro" id="IPR001647">
    <property type="entry name" value="HTH_TetR"/>
</dbReference>
<feature type="DNA-binding region" description="H-T-H motif" evidence="2">
    <location>
        <begin position="28"/>
        <end position="47"/>
    </location>
</feature>
<dbReference type="SUPFAM" id="SSF46689">
    <property type="entry name" value="Homeodomain-like"/>
    <property type="match status" value="1"/>
</dbReference>
<keyword evidence="1 2" id="KW-0238">DNA-binding</keyword>
<gene>
    <name evidence="4" type="ORF">A9W98_17055</name>
    <name evidence="5" type="ORF">AWC08_16870</name>
</gene>
<dbReference type="Gene3D" id="1.10.10.60">
    <property type="entry name" value="Homeodomain-like"/>
    <property type="match status" value="1"/>
</dbReference>
<dbReference type="PROSITE" id="PS50977">
    <property type="entry name" value="HTH_TETR_2"/>
    <property type="match status" value="1"/>
</dbReference>
<dbReference type="Pfam" id="PF21313">
    <property type="entry name" value="EthR_C"/>
    <property type="match status" value="1"/>
</dbReference>
<dbReference type="Proteomes" id="UP000093757">
    <property type="component" value="Unassembled WGS sequence"/>
</dbReference>